<dbReference type="GO" id="GO:0000155">
    <property type="term" value="F:phosphorelay sensor kinase activity"/>
    <property type="evidence" value="ECO:0007669"/>
    <property type="project" value="InterPro"/>
</dbReference>
<dbReference type="InterPro" id="IPR003594">
    <property type="entry name" value="HATPase_dom"/>
</dbReference>
<dbReference type="InterPro" id="IPR036097">
    <property type="entry name" value="HisK_dim/P_sf"/>
</dbReference>
<evidence type="ECO:0000256" key="4">
    <source>
        <dbReference type="ARBA" id="ARBA00022679"/>
    </source>
</evidence>
<dbReference type="Gene3D" id="3.30.450.20">
    <property type="entry name" value="PAS domain"/>
    <property type="match status" value="2"/>
</dbReference>
<dbReference type="Gene3D" id="1.10.287.130">
    <property type="match status" value="1"/>
</dbReference>
<dbReference type="PANTHER" id="PTHR43711:SF26">
    <property type="entry name" value="SENSOR HISTIDINE KINASE RCSC"/>
    <property type="match status" value="1"/>
</dbReference>
<reference evidence="11" key="2">
    <citation type="submission" date="2020-09" db="EMBL/GenBank/DDBJ databases">
        <authorList>
            <person name="Sun Q."/>
            <person name="Kim S."/>
        </authorList>
    </citation>
    <scope>NUCLEOTIDE SEQUENCE</scope>
    <source>
        <strain evidence="11">KCTC 32182</strain>
    </source>
</reference>
<dbReference type="SUPFAM" id="SSF55874">
    <property type="entry name" value="ATPase domain of HSP90 chaperone/DNA topoisomerase II/histidine kinase"/>
    <property type="match status" value="1"/>
</dbReference>
<keyword evidence="5" id="KW-0418">Kinase</keyword>
<evidence type="ECO:0000256" key="5">
    <source>
        <dbReference type="ARBA" id="ARBA00022777"/>
    </source>
</evidence>
<evidence type="ECO:0000256" key="3">
    <source>
        <dbReference type="ARBA" id="ARBA00022553"/>
    </source>
</evidence>
<dbReference type="CDD" id="cd12914">
    <property type="entry name" value="PDC1_DGC_like"/>
    <property type="match status" value="1"/>
</dbReference>
<dbReference type="Pfam" id="PF00512">
    <property type="entry name" value="HisKA"/>
    <property type="match status" value="1"/>
</dbReference>
<evidence type="ECO:0000256" key="1">
    <source>
        <dbReference type="ARBA" id="ARBA00000085"/>
    </source>
</evidence>
<protein>
    <recommendedName>
        <fullName evidence="8">Virulence sensor protein BvgS</fullName>
        <ecNumber evidence="2">2.7.13.3</ecNumber>
    </recommendedName>
</protein>
<sequence>MTRRRSFFVSQPAGFWLIWGFTLILFLLIAIGISYKIHSERQQEIETLQRNSYNLARMVEEHTLRTLKSVDQAVLFLKFQYEKQGRDIDIQHYVQEGMIISKLFNQLGVIDEHGKYILSNLPNHKVIDLHDREHFRVHIQRDCNCLFVSKPVLGRASGKWSIQLSRRINKPDGSFGGVVVVSLDPYYFTSLYRDVDLGKQGVITLLGLDGVVRARRSGDEISVGQKITGSPAIRLAATRDDGFYDNASLVDRIYRLYAFRKLKDYPLIVLIGVSYDEAMADFNTRVTQYQAFGALFSAILLIFALMTTRLISRQERISQELDQARLKAEEGNRLKSEFLASVSHELRTPLNGIIGYAELLEDSLDEASLRDYAQTIGTSSHHLLKLVNSILDLAKIEAGKMSLQPETIVIESLLQQTHAAHLPEAAKKSLVLSYSVADGTSQILQCDPLRVRQILNNLVHNAIKFTAAGSVSLLARSQDTNIEFIVSDTGCGIAPEHLAVIFDKFRQVEGFIDREQGGAGLGLALSRQLAELMGGSLTVSSEIGHGSTFTLSLPANTAANKEIP</sequence>
<feature type="domain" description="Histidine kinase" evidence="10">
    <location>
        <begin position="341"/>
        <end position="557"/>
    </location>
</feature>
<evidence type="ECO:0000313" key="12">
    <source>
        <dbReference type="Proteomes" id="UP000645257"/>
    </source>
</evidence>
<evidence type="ECO:0000259" key="10">
    <source>
        <dbReference type="PROSITE" id="PS50109"/>
    </source>
</evidence>
<accession>A0A918P245</accession>
<dbReference type="CDD" id="cd12915">
    <property type="entry name" value="PDC2_DGC_like"/>
    <property type="match status" value="1"/>
</dbReference>
<evidence type="ECO:0000256" key="9">
    <source>
        <dbReference type="SAM" id="Phobius"/>
    </source>
</evidence>
<reference evidence="11" key="1">
    <citation type="journal article" date="2014" name="Int. J. Syst. Evol. Microbiol.">
        <title>Complete genome sequence of Corynebacterium casei LMG S-19264T (=DSM 44701T), isolated from a smear-ripened cheese.</title>
        <authorList>
            <consortium name="US DOE Joint Genome Institute (JGI-PGF)"/>
            <person name="Walter F."/>
            <person name="Albersmeier A."/>
            <person name="Kalinowski J."/>
            <person name="Ruckert C."/>
        </authorList>
    </citation>
    <scope>NUCLEOTIDE SEQUENCE</scope>
    <source>
        <strain evidence="11">KCTC 32182</strain>
    </source>
</reference>
<evidence type="ECO:0000256" key="2">
    <source>
        <dbReference type="ARBA" id="ARBA00012438"/>
    </source>
</evidence>
<dbReference type="AlphaFoldDB" id="A0A918P245"/>
<dbReference type="Pfam" id="PF22588">
    <property type="entry name" value="dCache_1_like"/>
    <property type="match status" value="1"/>
</dbReference>
<dbReference type="EC" id="2.7.13.3" evidence="2"/>
<dbReference type="PROSITE" id="PS50109">
    <property type="entry name" value="HIS_KIN"/>
    <property type="match status" value="1"/>
</dbReference>
<feature type="transmembrane region" description="Helical" evidence="9">
    <location>
        <begin position="12"/>
        <end position="35"/>
    </location>
</feature>
<dbReference type="InterPro" id="IPR003661">
    <property type="entry name" value="HisK_dim/P_dom"/>
</dbReference>
<dbReference type="Gene3D" id="3.30.565.10">
    <property type="entry name" value="Histidine kinase-like ATPase, C-terminal domain"/>
    <property type="match status" value="1"/>
</dbReference>
<evidence type="ECO:0000256" key="7">
    <source>
        <dbReference type="ARBA" id="ARBA00058004"/>
    </source>
</evidence>
<organism evidence="11 12">
    <name type="scientific">Paludibacterium paludis</name>
    <dbReference type="NCBI Taxonomy" id="1225769"/>
    <lineage>
        <taxon>Bacteria</taxon>
        <taxon>Pseudomonadati</taxon>
        <taxon>Pseudomonadota</taxon>
        <taxon>Betaproteobacteria</taxon>
        <taxon>Neisseriales</taxon>
        <taxon>Chromobacteriaceae</taxon>
        <taxon>Paludibacterium</taxon>
    </lineage>
</organism>
<dbReference type="Proteomes" id="UP000645257">
    <property type="component" value="Unassembled WGS sequence"/>
</dbReference>
<evidence type="ECO:0000256" key="8">
    <source>
        <dbReference type="ARBA" id="ARBA00070152"/>
    </source>
</evidence>
<dbReference type="EMBL" id="BMYX01000009">
    <property type="protein sequence ID" value="GGY15329.1"/>
    <property type="molecule type" value="Genomic_DNA"/>
</dbReference>
<comment type="caution">
    <text evidence="11">The sequence shown here is derived from an EMBL/GenBank/DDBJ whole genome shotgun (WGS) entry which is preliminary data.</text>
</comment>
<dbReference type="InterPro" id="IPR054327">
    <property type="entry name" value="His-kinase-like_sensor"/>
</dbReference>
<proteinExistence type="predicted"/>
<dbReference type="RefSeq" id="WP_189533517.1">
    <property type="nucleotide sequence ID" value="NZ_BMYX01000009.1"/>
</dbReference>
<dbReference type="CDD" id="cd16922">
    <property type="entry name" value="HATPase_EvgS-ArcB-TorS-like"/>
    <property type="match status" value="1"/>
</dbReference>
<dbReference type="CDD" id="cd00082">
    <property type="entry name" value="HisKA"/>
    <property type="match status" value="1"/>
</dbReference>
<dbReference type="SMART" id="SM00387">
    <property type="entry name" value="HATPase_c"/>
    <property type="match status" value="1"/>
</dbReference>
<keyword evidence="12" id="KW-1185">Reference proteome</keyword>
<dbReference type="SUPFAM" id="SSF47384">
    <property type="entry name" value="Homodimeric domain of signal transducing histidine kinase"/>
    <property type="match status" value="1"/>
</dbReference>
<dbReference type="Pfam" id="PF02518">
    <property type="entry name" value="HATPase_c"/>
    <property type="match status" value="1"/>
</dbReference>
<feature type="transmembrane region" description="Helical" evidence="9">
    <location>
        <begin position="289"/>
        <end position="311"/>
    </location>
</feature>
<comment type="catalytic activity">
    <reaction evidence="1">
        <text>ATP + protein L-histidine = ADP + protein N-phospho-L-histidine.</text>
        <dbReference type="EC" id="2.7.13.3"/>
    </reaction>
</comment>
<keyword evidence="9" id="KW-1133">Transmembrane helix</keyword>
<dbReference type="PRINTS" id="PR00344">
    <property type="entry name" value="BCTRLSENSOR"/>
</dbReference>
<dbReference type="FunFam" id="3.30.565.10:FF:000010">
    <property type="entry name" value="Sensor histidine kinase RcsC"/>
    <property type="match status" value="1"/>
</dbReference>
<gene>
    <name evidence="11" type="ORF">GCM10011289_18170</name>
</gene>
<dbReference type="InterPro" id="IPR050736">
    <property type="entry name" value="Sensor_HK_Regulatory"/>
</dbReference>
<keyword evidence="3" id="KW-0597">Phosphoprotein</keyword>
<evidence type="ECO:0000256" key="6">
    <source>
        <dbReference type="ARBA" id="ARBA00023012"/>
    </source>
</evidence>
<name>A0A918P245_9NEIS</name>
<keyword evidence="9" id="KW-0472">Membrane</keyword>
<dbReference type="FunFam" id="1.10.287.130:FF:000001">
    <property type="entry name" value="Two-component sensor histidine kinase"/>
    <property type="match status" value="1"/>
</dbReference>
<dbReference type="PANTHER" id="PTHR43711">
    <property type="entry name" value="TWO-COMPONENT HISTIDINE KINASE"/>
    <property type="match status" value="1"/>
</dbReference>
<dbReference type="InterPro" id="IPR036890">
    <property type="entry name" value="HATPase_C_sf"/>
</dbReference>
<dbReference type="InterPro" id="IPR004358">
    <property type="entry name" value="Sig_transdc_His_kin-like_C"/>
</dbReference>
<keyword evidence="9" id="KW-0812">Transmembrane</keyword>
<dbReference type="SMART" id="SM00388">
    <property type="entry name" value="HisKA"/>
    <property type="match status" value="1"/>
</dbReference>
<keyword evidence="6" id="KW-0902">Two-component regulatory system</keyword>
<keyword evidence="4" id="KW-0808">Transferase</keyword>
<evidence type="ECO:0000313" key="11">
    <source>
        <dbReference type="EMBL" id="GGY15329.1"/>
    </source>
</evidence>
<comment type="function">
    <text evidence="7">Member of the two-component regulatory system BvgS/BvgA. Phosphorylates BvgA via a four-step phosphorelay in response to environmental signals.</text>
</comment>
<dbReference type="InterPro" id="IPR005467">
    <property type="entry name" value="His_kinase_dom"/>
</dbReference>